<name>A0A5N3P8F4_9HYPH</name>
<dbReference type="SUPFAM" id="SSF53187">
    <property type="entry name" value="Zn-dependent exopeptidases"/>
    <property type="match status" value="1"/>
</dbReference>
<dbReference type="EMBL" id="VCMV01000025">
    <property type="protein sequence ID" value="KAB0265998.1"/>
    <property type="molecule type" value="Genomic_DNA"/>
</dbReference>
<feature type="region of interest" description="Disordered" evidence="1">
    <location>
        <begin position="1"/>
        <end position="22"/>
    </location>
</feature>
<accession>A0A5N3P8F4</accession>
<dbReference type="Pfam" id="PF05013">
    <property type="entry name" value="FGase"/>
    <property type="match status" value="1"/>
</dbReference>
<evidence type="ECO:0000256" key="1">
    <source>
        <dbReference type="SAM" id="MobiDB-lite"/>
    </source>
</evidence>
<dbReference type="OrthoDB" id="9815326at2"/>
<dbReference type="InterPro" id="IPR007709">
    <property type="entry name" value="N-FG_amidohydro"/>
</dbReference>
<dbReference type="Proteomes" id="UP000325684">
    <property type="component" value="Unassembled WGS sequence"/>
</dbReference>
<gene>
    <name evidence="2" type="ORF">FEZ63_16355</name>
</gene>
<protein>
    <submittedName>
        <fullName evidence="2">N-formylglutamate amidohydrolase</fullName>
    </submittedName>
</protein>
<evidence type="ECO:0000313" key="3">
    <source>
        <dbReference type="Proteomes" id="UP000325684"/>
    </source>
</evidence>
<keyword evidence="2" id="KW-0378">Hydrolase</keyword>
<comment type="caution">
    <text evidence="2">The sequence shown here is derived from an EMBL/GenBank/DDBJ whole genome shotgun (WGS) entry which is preliminary data.</text>
</comment>
<organism evidence="2 3">
    <name type="scientific">Microvirga brassicacearum</name>
    <dbReference type="NCBI Taxonomy" id="2580413"/>
    <lineage>
        <taxon>Bacteria</taxon>
        <taxon>Pseudomonadati</taxon>
        <taxon>Pseudomonadota</taxon>
        <taxon>Alphaproteobacteria</taxon>
        <taxon>Hyphomicrobiales</taxon>
        <taxon>Methylobacteriaceae</taxon>
        <taxon>Microvirga</taxon>
    </lineage>
</organism>
<dbReference type="PIRSF" id="PIRSF029730">
    <property type="entry name" value="UCP029730"/>
    <property type="match status" value="1"/>
</dbReference>
<dbReference type="Gene3D" id="3.40.630.40">
    <property type="entry name" value="Zn-dependent exopeptidases"/>
    <property type="match status" value="1"/>
</dbReference>
<dbReference type="AlphaFoldDB" id="A0A5N3P8F4"/>
<reference evidence="2 3" key="1">
    <citation type="journal article" date="2019" name="Microorganisms">
        <title>Genome Insights into the Novel Species Microvirga brassicacearum, a Rapeseed Endophyte with Biotechnological Potential.</title>
        <authorList>
            <person name="Jimenez-Gomez A."/>
            <person name="Saati-Santamaria Z."/>
            <person name="Igual J.M."/>
            <person name="Rivas R."/>
            <person name="Mateos P.F."/>
            <person name="Garcia-Fraile P."/>
        </authorList>
    </citation>
    <scope>NUCLEOTIDE SEQUENCE [LARGE SCALE GENOMIC DNA]</scope>
    <source>
        <strain evidence="2 3">CDVBN77</strain>
    </source>
</reference>
<keyword evidence="3" id="KW-1185">Reference proteome</keyword>
<sequence>MSDPSRGDNAGTSAGWGPVTRVENPDGQSPILLICEHASNAIPARYGDLGLGLPERESHIAWDPGALGVARGLSRLLDAPLVHATVSRLVLDLNRDPSAPDSIPTVSERTTIPGNLDLDPAERAFRAREVYAAFHGKVDAFAEMRLASGRLRAVVSVHSFTPIYRDVPRPWDIGLIFDADARYARTVEMGLKRDARLTIGMNEPYSPADRVFHTLERHAVRRGLAPLMIEIRNDLIRTENGQSSWSNRLAPLLRDGVPTS</sequence>
<dbReference type="InterPro" id="IPR011227">
    <property type="entry name" value="UCP029730"/>
</dbReference>
<evidence type="ECO:0000313" key="2">
    <source>
        <dbReference type="EMBL" id="KAB0265998.1"/>
    </source>
</evidence>
<proteinExistence type="predicted"/>
<dbReference type="RefSeq" id="WP_150946386.1">
    <property type="nucleotide sequence ID" value="NZ_VCMV01000025.1"/>
</dbReference>
<dbReference type="GO" id="GO:0016787">
    <property type="term" value="F:hydrolase activity"/>
    <property type="evidence" value="ECO:0007669"/>
    <property type="project" value="UniProtKB-KW"/>
</dbReference>